<keyword evidence="2" id="KW-0269">Exonuclease</keyword>
<dbReference type="GO" id="GO:0000175">
    <property type="term" value="F:3'-5'-RNA exonuclease activity"/>
    <property type="evidence" value="ECO:0007669"/>
    <property type="project" value="TreeGrafter"/>
</dbReference>
<protein>
    <submittedName>
        <fullName evidence="2">Metal-dependent hydrolase, endonuclease/exonuclease/phosphatase family</fullName>
    </submittedName>
</protein>
<accession>A0A1T4ZZ37</accession>
<dbReference type="PANTHER" id="PTHR12121:SF36">
    <property type="entry name" value="ENDONUCLEASE_EXONUCLEASE_PHOSPHATASE DOMAIN-CONTAINING PROTEIN"/>
    <property type="match status" value="1"/>
</dbReference>
<dbReference type="SUPFAM" id="SSF56219">
    <property type="entry name" value="DNase I-like"/>
    <property type="match status" value="1"/>
</dbReference>
<dbReference type="InterPro" id="IPR005135">
    <property type="entry name" value="Endo/exonuclease/phosphatase"/>
</dbReference>
<dbReference type="STRING" id="572036.SAMN05661099_0087"/>
<evidence type="ECO:0000313" key="2">
    <source>
        <dbReference type="EMBL" id="SKB27787.1"/>
    </source>
</evidence>
<feature type="domain" description="Endonuclease/exonuclease/phosphatase" evidence="1">
    <location>
        <begin position="30"/>
        <end position="270"/>
    </location>
</feature>
<dbReference type="PANTHER" id="PTHR12121">
    <property type="entry name" value="CARBON CATABOLITE REPRESSOR PROTEIN 4"/>
    <property type="match status" value="1"/>
</dbReference>
<dbReference type="OrthoDB" id="9793162at2"/>
<dbReference type="RefSeq" id="WP_079700605.1">
    <property type="nucleotide sequence ID" value="NZ_FUYR01000001.1"/>
</dbReference>
<keyword evidence="2" id="KW-0378">Hydrolase</keyword>
<keyword evidence="3" id="KW-1185">Reference proteome</keyword>
<dbReference type="Gene3D" id="3.60.10.10">
    <property type="entry name" value="Endonuclease/exonuclease/phosphatase"/>
    <property type="match status" value="1"/>
</dbReference>
<dbReference type="GO" id="GO:0004519">
    <property type="term" value="F:endonuclease activity"/>
    <property type="evidence" value="ECO:0007669"/>
    <property type="project" value="UniProtKB-KW"/>
</dbReference>
<dbReference type="InterPro" id="IPR036691">
    <property type="entry name" value="Endo/exonu/phosph_ase_sf"/>
</dbReference>
<organism evidence="2 3">
    <name type="scientific">Daejeonella lutea</name>
    <dbReference type="NCBI Taxonomy" id="572036"/>
    <lineage>
        <taxon>Bacteria</taxon>
        <taxon>Pseudomonadati</taxon>
        <taxon>Bacteroidota</taxon>
        <taxon>Sphingobacteriia</taxon>
        <taxon>Sphingobacteriales</taxon>
        <taxon>Sphingobacteriaceae</taxon>
        <taxon>Daejeonella</taxon>
    </lineage>
</organism>
<proteinExistence type="predicted"/>
<dbReference type="AlphaFoldDB" id="A0A1T4ZZ37"/>
<dbReference type="InterPro" id="IPR050410">
    <property type="entry name" value="CCR4/nocturin_mRNA_transcr"/>
</dbReference>
<dbReference type="Pfam" id="PF03372">
    <property type="entry name" value="Exo_endo_phos"/>
    <property type="match status" value="1"/>
</dbReference>
<dbReference type="EMBL" id="FUYR01000001">
    <property type="protein sequence ID" value="SKB27787.1"/>
    <property type="molecule type" value="Genomic_DNA"/>
</dbReference>
<evidence type="ECO:0000313" key="3">
    <source>
        <dbReference type="Proteomes" id="UP000189981"/>
    </source>
</evidence>
<evidence type="ECO:0000259" key="1">
    <source>
        <dbReference type="Pfam" id="PF03372"/>
    </source>
</evidence>
<keyword evidence="2" id="KW-0255">Endonuclease</keyword>
<dbReference type="Proteomes" id="UP000189981">
    <property type="component" value="Unassembled WGS sequence"/>
</dbReference>
<gene>
    <name evidence="2" type="ORF">SAMN05661099_0087</name>
</gene>
<dbReference type="CDD" id="cd09083">
    <property type="entry name" value="EEP-1"/>
    <property type="match status" value="1"/>
</dbReference>
<reference evidence="3" key="1">
    <citation type="submission" date="2017-02" db="EMBL/GenBank/DDBJ databases">
        <authorList>
            <person name="Varghese N."/>
            <person name="Submissions S."/>
        </authorList>
    </citation>
    <scope>NUCLEOTIDE SEQUENCE [LARGE SCALE GENOMIC DNA]</scope>
    <source>
        <strain evidence="3">DSM 22385</strain>
    </source>
</reference>
<name>A0A1T4ZZ37_9SPHI</name>
<sequence length="280" mass="32158">MKKIILLFILINFSAEIRAQQNKYGSLNVLSYNIRYNNPRDSVNAWPNRKEWVKSLVKFYDTDILCIQEGLSDQVDFLQTATGFAVEGVGRDDGKRAGEFAAIYYNPNRFVKRVSGHFWLSETPEVPSKGWDAAIVRLCTWVRLYDKERKQEFFVFNTHYDHMGAVARLRSSELIQKQIPLIAGDLPVILTGDLNVTPETESVATIKTFLSDAREVSMEPPYGPQGSFNAFNFNAPLKERIDYIFTSRQFKVLKYGILSDSKDQRYPSDHLPVLARVRIE</sequence>
<keyword evidence="2" id="KW-0540">Nuclease</keyword>